<accession>A0A6J6JXS0</accession>
<reference evidence="8" key="1">
    <citation type="submission" date="2020-05" db="EMBL/GenBank/DDBJ databases">
        <authorList>
            <person name="Chiriac C."/>
            <person name="Salcher M."/>
            <person name="Ghai R."/>
            <person name="Kavagutti S V."/>
        </authorList>
    </citation>
    <scope>NUCLEOTIDE SEQUENCE</scope>
</reference>
<dbReference type="GO" id="GO:0003697">
    <property type="term" value="F:single-stranded DNA binding"/>
    <property type="evidence" value="ECO:0007669"/>
    <property type="project" value="InterPro"/>
</dbReference>
<evidence type="ECO:0000256" key="4">
    <source>
        <dbReference type="ARBA" id="ARBA00022801"/>
    </source>
</evidence>
<evidence type="ECO:0000256" key="2">
    <source>
        <dbReference type="ARBA" id="ARBA00022670"/>
    </source>
</evidence>
<comment type="similarity">
    <text evidence="1">Belongs to the SOS response-associated peptidase family.</text>
</comment>
<keyword evidence="7" id="KW-0456">Lyase</keyword>
<dbReference type="PANTHER" id="PTHR13604">
    <property type="entry name" value="DC12-RELATED"/>
    <property type="match status" value="1"/>
</dbReference>
<gene>
    <name evidence="8" type="ORF">UFOPK2166_00301</name>
</gene>
<evidence type="ECO:0000313" key="8">
    <source>
        <dbReference type="EMBL" id="CAB4642187.1"/>
    </source>
</evidence>
<dbReference type="InterPro" id="IPR003738">
    <property type="entry name" value="SRAP"/>
</dbReference>
<dbReference type="PANTHER" id="PTHR13604:SF0">
    <property type="entry name" value="ABASIC SITE PROCESSING PROTEIN HMCES"/>
    <property type="match status" value="1"/>
</dbReference>
<dbReference type="SUPFAM" id="SSF143081">
    <property type="entry name" value="BB1717-like"/>
    <property type="match status" value="1"/>
</dbReference>
<evidence type="ECO:0000256" key="3">
    <source>
        <dbReference type="ARBA" id="ARBA00022763"/>
    </source>
</evidence>
<evidence type="ECO:0000256" key="1">
    <source>
        <dbReference type="ARBA" id="ARBA00008136"/>
    </source>
</evidence>
<dbReference type="GO" id="GO:0006508">
    <property type="term" value="P:proteolysis"/>
    <property type="evidence" value="ECO:0007669"/>
    <property type="project" value="UniProtKB-KW"/>
</dbReference>
<dbReference type="GO" id="GO:0008233">
    <property type="term" value="F:peptidase activity"/>
    <property type="evidence" value="ECO:0007669"/>
    <property type="project" value="UniProtKB-KW"/>
</dbReference>
<dbReference type="GO" id="GO:0106300">
    <property type="term" value="P:protein-DNA covalent cross-linking repair"/>
    <property type="evidence" value="ECO:0007669"/>
    <property type="project" value="InterPro"/>
</dbReference>
<keyword evidence="5" id="KW-0190">Covalent protein-DNA linkage</keyword>
<keyword evidence="3" id="KW-0227">DNA damage</keyword>
<keyword evidence="6" id="KW-0238">DNA-binding</keyword>
<dbReference type="GO" id="GO:0016829">
    <property type="term" value="F:lyase activity"/>
    <property type="evidence" value="ECO:0007669"/>
    <property type="project" value="UniProtKB-KW"/>
</dbReference>
<proteinExistence type="inferred from homology"/>
<protein>
    <submittedName>
        <fullName evidence="8">Unannotated protein</fullName>
    </submittedName>
</protein>
<dbReference type="Gene3D" id="3.90.1680.10">
    <property type="entry name" value="SOS response associated peptidase-like"/>
    <property type="match status" value="1"/>
</dbReference>
<dbReference type="Pfam" id="PF02586">
    <property type="entry name" value="SRAP"/>
    <property type="match status" value="1"/>
</dbReference>
<evidence type="ECO:0000256" key="7">
    <source>
        <dbReference type="ARBA" id="ARBA00023239"/>
    </source>
</evidence>
<dbReference type="InterPro" id="IPR036590">
    <property type="entry name" value="SRAP-like"/>
</dbReference>
<keyword evidence="4" id="KW-0378">Hydrolase</keyword>
<evidence type="ECO:0000256" key="5">
    <source>
        <dbReference type="ARBA" id="ARBA00023124"/>
    </source>
</evidence>
<name>A0A6J6JXS0_9ZZZZ</name>
<organism evidence="8">
    <name type="scientific">freshwater metagenome</name>
    <dbReference type="NCBI Taxonomy" id="449393"/>
    <lineage>
        <taxon>unclassified sequences</taxon>
        <taxon>metagenomes</taxon>
        <taxon>ecological metagenomes</taxon>
    </lineage>
</organism>
<keyword evidence="2" id="KW-0645">Protease</keyword>
<dbReference type="EMBL" id="CAEZWB010000022">
    <property type="protein sequence ID" value="CAB4642187.1"/>
    <property type="molecule type" value="Genomic_DNA"/>
</dbReference>
<dbReference type="AlphaFoldDB" id="A0A6J6JXS0"/>
<sequence>MCGRFTRFTPVADIAKSFSAIVSQVEIQPSFNISPSRSIYVLHGGDSRVIKEANWGLVPAWSADISRASSMINARVESILEKPSFRSLVSTHRCVIPIDGYYEWKPQMTNGKVVAKQPYYFRAIEDSEYCHDGMLAIAGLWTTWGSGDNAYVSCTAITTQASEQISEIHHRMPLLLDKAGLATWLSKDVKIDFDEIKICEQLRVKIQSVSTRVNNARNDDPSLVEYAVIDESQPLSLF</sequence>
<evidence type="ECO:0000256" key="6">
    <source>
        <dbReference type="ARBA" id="ARBA00023125"/>
    </source>
</evidence>